<sequence length="349" mass="40799">MANEHDFGNRITANAAQADDGKDLIVRALKDIEAQYGYTPIDESSLFAGVYYDSKKIGSLIIRVQNGNGGTAVLKLQLRSLPFDEGFIIRSLEKELKTDRVHPVKILHDNPWSKNRGFGYLIFEDISHLPNLWKNTPTMQEDRVLHKEFISALNDSVLPIKQPWIEKPSSDLNEKILEAFKHFRNIAHDSSHHHIADVELEPFTQKYFEIIEKQGFDGGIIFTHGHLSGYDVKHDQQNNQFILMANLYWSWRPENYELVFPIWVDLMQIRDTSLTFSSFLDRVMTWVEIWPEEVAKDRNFWLMLLERSMLTIMLDLGASEWKDDEIEQKRALLESWKTFFNWLVENKLS</sequence>
<reference evidence="1 2" key="1">
    <citation type="journal article" date="2016" name="Nat. Commun.">
        <title>Thousands of microbial genomes shed light on interconnected biogeochemical processes in an aquifer system.</title>
        <authorList>
            <person name="Anantharaman K."/>
            <person name="Brown C.T."/>
            <person name="Hug L.A."/>
            <person name="Sharon I."/>
            <person name="Castelle C.J."/>
            <person name="Probst A.J."/>
            <person name="Thomas B.C."/>
            <person name="Singh A."/>
            <person name="Wilkins M.J."/>
            <person name="Karaoz U."/>
            <person name="Brodie E.L."/>
            <person name="Williams K.H."/>
            <person name="Hubbard S.S."/>
            <person name="Banfield J.F."/>
        </authorList>
    </citation>
    <scope>NUCLEOTIDE SEQUENCE [LARGE SCALE GENOMIC DNA]</scope>
</reference>
<evidence type="ECO:0000313" key="1">
    <source>
        <dbReference type="EMBL" id="OGL99612.1"/>
    </source>
</evidence>
<evidence type="ECO:0008006" key="3">
    <source>
        <dbReference type="Google" id="ProtNLM"/>
    </source>
</evidence>
<protein>
    <recommendedName>
        <fullName evidence="3">Aminoglycoside phosphotransferase domain-containing protein</fullName>
    </recommendedName>
</protein>
<comment type="caution">
    <text evidence="1">The sequence shown here is derived from an EMBL/GenBank/DDBJ whole genome shotgun (WGS) entry which is preliminary data.</text>
</comment>
<dbReference type="Proteomes" id="UP000176501">
    <property type="component" value="Unassembled WGS sequence"/>
</dbReference>
<accession>A0A1F7W9Y3</accession>
<organism evidence="1 2">
    <name type="scientific">Candidatus Uhrbacteria bacterium RIFOXYB2_FULL_57_15</name>
    <dbReference type="NCBI Taxonomy" id="1802422"/>
    <lineage>
        <taxon>Bacteria</taxon>
        <taxon>Candidatus Uhriibacteriota</taxon>
    </lineage>
</organism>
<name>A0A1F7W9Y3_9BACT</name>
<proteinExistence type="predicted"/>
<gene>
    <name evidence="1" type="ORF">A2304_04390</name>
</gene>
<dbReference type="AlphaFoldDB" id="A0A1F7W9Y3"/>
<evidence type="ECO:0000313" key="2">
    <source>
        <dbReference type="Proteomes" id="UP000176501"/>
    </source>
</evidence>
<dbReference type="EMBL" id="MGFE01000001">
    <property type="protein sequence ID" value="OGL99612.1"/>
    <property type="molecule type" value="Genomic_DNA"/>
</dbReference>